<evidence type="ECO:0000256" key="4">
    <source>
        <dbReference type="ARBA" id="ARBA00022485"/>
    </source>
</evidence>
<dbReference type="Pfam" id="PF00384">
    <property type="entry name" value="Molybdopterin"/>
    <property type="match status" value="1"/>
</dbReference>
<dbReference type="eggNOG" id="COG0243">
    <property type="taxonomic scope" value="Bacteria"/>
</dbReference>
<protein>
    <submittedName>
        <fullName evidence="11">CbbBc protein</fullName>
    </submittedName>
</protein>
<reference evidence="11 12" key="1">
    <citation type="submission" date="2014-04" db="EMBL/GenBank/DDBJ databases">
        <title>Genome sequencing of Vibrio navarrensis strains.</title>
        <authorList>
            <person name="Gladney L.M."/>
            <person name="Katz L.S."/>
            <person name="Marino-Ramirez L."/>
            <person name="Jordan I.K."/>
        </authorList>
    </citation>
    <scope>NUCLEOTIDE SEQUENCE [LARGE SCALE GENOMIC DNA]</scope>
    <source>
        <strain evidence="11 12">ATCC 51183</strain>
    </source>
</reference>
<dbReference type="EMBL" id="JMCG01000001">
    <property type="protein sequence ID" value="KGK12219.1"/>
    <property type="molecule type" value="Genomic_DNA"/>
</dbReference>
<keyword evidence="9" id="KW-0411">Iron-sulfur</keyword>
<comment type="cofactor">
    <cofactor evidence="1">
        <name>Mo-bis(molybdopterin guanine dinucleotide)</name>
        <dbReference type="ChEBI" id="CHEBI:60539"/>
    </cofactor>
</comment>
<feature type="domain" description="Molybdopterin oxidoreductase" evidence="10">
    <location>
        <begin position="110"/>
        <end position="491"/>
    </location>
</feature>
<keyword evidence="7" id="KW-0560">Oxidoreductase</keyword>
<dbReference type="SUPFAM" id="SSF50692">
    <property type="entry name" value="ADC-like"/>
    <property type="match status" value="1"/>
</dbReference>
<dbReference type="AlphaFoldDB" id="A0A099LX14"/>
<comment type="caution">
    <text evidence="11">The sequence shown here is derived from an EMBL/GenBank/DDBJ whole genome shotgun (WGS) entry which is preliminary data.</text>
</comment>
<evidence type="ECO:0000256" key="6">
    <source>
        <dbReference type="ARBA" id="ARBA00022723"/>
    </source>
</evidence>
<accession>A0A099LX14</accession>
<evidence type="ECO:0000256" key="5">
    <source>
        <dbReference type="ARBA" id="ARBA00022505"/>
    </source>
</evidence>
<gene>
    <name evidence="11" type="ORF">EA26_13200</name>
</gene>
<dbReference type="InterPro" id="IPR037951">
    <property type="entry name" value="MopB_CT_YdeP"/>
</dbReference>
<comment type="similarity">
    <text evidence="3">Belongs to the prokaryotic molybdopterin-containing oxidoreductase family.</text>
</comment>
<dbReference type="RefSeq" id="WP_039428073.1">
    <property type="nucleotide sequence ID" value="NZ_CP061844.1"/>
</dbReference>
<dbReference type="STRING" id="29495.EA26_13200"/>
<evidence type="ECO:0000256" key="9">
    <source>
        <dbReference type="ARBA" id="ARBA00023014"/>
    </source>
</evidence>
<dbReference type="PANTHER" id="PTHR43105:SF4">
    <property type="entry name" value="PROTEIN YDEP"/>
    <property type="match status" value="1"/>
</dbReference>
<keyword evidence="6" id="KW-0479">Metal-binding</keyword>
<dbReference type="Proteomes" id="UP000029994">
    <property type="component" value="Unassembled WGS sequence"/>
</dbReference>
<dbReference type="PIRSF" id="PIRSF000144">
    <property type="entry name" value="CbbBc"/>
    <property type="match status" value="1"/>
</dbReference>
<dbReference type="CDD" id="cd02767">
    <property type="entry name" value="MopB_ydeP"/>
    <property type="match status" value="1"/>
</dbReference>
<dbReference type="Gene3D" id="3.40.228.10">
    <property type="entry name" value="Dimethylsulfoxide Reductase, domain 2"/>
    <property type="match status" value="1"/>
</dbReference>
<evidence type="ECO:0000256" key="1">
    <source>
        <dbReference type="ARBA" id="ARBA00001942"/>
    </source>
</evidence>
<evidence type="ECO:0000256" key="8">
    <source>
        <dbReference type="ARBA" id="ARBA00023004"/>
    </source>
</evidence>
<sequence length="774" mass="86040">MKQKEQIEQYSGPAGGWGALKAVTKSWLGSDNAFRNLRAMLKTNQNGGFDCPGCAWGESPENGMVNFCENGAKAVNWEATSRLVDPEFFAQHSVSELAKQTDYWLEYQGRLSHPMRYDASSDHYVAISWQEAFDLVAKHLNALQSPDEAEFYTSGRASNEAAYLYQLFVRAFGTNNFPDCSNMCHEASAIGLFETIGVGKGTVVFKDLEHADAIFIIGQNPGTNHPRMLEPLRAAVKRGAQVVCLNPLKERGLERFQNPQLPIEMLRNGSKPTSSAYYHPALGGDMAVFRGMAKFLLQWEREAHAQGGEPVFDHEFIRQHTNGLDAYLAAVEQTSWLQIVEQSGLQLDEIESLAHIYRHADRVIMCWAMGLTQHRHSVVTIQEVVNLQLLRGNVGKPGAGLSPVRGHSNVQGDRTMGINEKPPAFLLDALEKRFQFKVPRSHGHNAVQAIQAMEEKRAKVFIGLGGNFAQATPDTPRTHQAMRNCELTVHIATKLNRSHLVTGRDALILPCLGRTEIDVQAHGPQGVTVEDTFSMVHLSYGQLKPRSPHLRSEPAILAGIAKATLGNFPIDWDWAIADYSRIRDLIEQTIPGFKDFNQRVQHPGGFYLGNAAARCEWNTASGKAQFSPSALPAQLVNEHVTSRGDNPDLILQTLRSHDQYNTTLYGLNDRYRGVFGRRDVVFVNQEEIRRLGYQAGDKVDLVSLWEDGVERRVSGFELVAYDMPAGQAAAYYPETNPLVPLESYGERTFTPTSKFIAIKLKKAQPSEVIATTAV</sequence>
<keyword evidence="4" id="KW-0004">4Fe-4S</keyword>
<evidence type="ECO:0000256" key="2">
    <source>
        <dbReference type="ARBA" id="ARBA00001966"/>
    </source>
</evidence>
<proteinExistence type="inferred from homology"/>
<keyword evidence="5" id="KW-0500">Molybdenum</keyword>
<evidence type="ECO:0000313" key="12">
    <source>
        <dbReference type="Proteomes" id="UP000029994"/>
    </source>
</evidence>
<dbReference type="InterPro" id="IPR041953">
    <property type="entry name" value="YdeP_MopB"/>
</dbReference>
<evidence type="ECO:0000256" key="3">
    <source>
        <dbReference type="ARBA" id="ARBA00010312"/>
    </source>
</evidence>
<dbReference type="GO" id="GO:0008863">
    <property type="term" value="F:formate dehydrogenase (NAD+) activity"/>
    <property type="evidence" value="ECO:0007669"/>
    <property type="project" value="InterPro"/>
</dbReference>
<dbReference type="NCBIfam" id="TIGR01701">
    <property type="entry name" value="Fdhalpha-like"/>
    <property type="match status" value="1"/>
</dbReference>
<dbReference type="InterPro" id="IPR010046">
    <property type="entry name" value="Mopterin_OxRdtse_a_bac"/>
</dbReference>
<dbReference type="SUPFAM" id="SSF53706">
    <property type="entry name" value="Formate dehydrogenase/DMSO reductase, domains 1-3"/>
    <property type="match status" value="1"/>
</dbReference>
<dbReference type="InterPro" id="IPR050123">
    <property type="entry name" value="Prok_molybdopt-oxidoreductase"/>
</dbReference>
<dbReference type="GO" id="GO:0016020">
    <property type="term" value="C:membrane"/>
    <property type="evidence" value="ECO:0007669"/>
    <property type="project" value="TreeGrafter"/>
</dbReference>
<evidence type="ECO:0000259" key="10">
    <source>
        <dbReference type="Pfam" id="PF00384"/>
    </source>
</evidence>
<keyword evidence="8" id="KW-0408">Iron</keyword>
<dbReference type="CDD" id="cd02787">
    <property type="entry name" value="MopB_CT_ydeP"/>
    <property type="match status" value="1"/>
</dbReference>
<evidence type="ECO:0000313" key="11">
    <source>
        <dbReference type="EMBL" id="KGK12219.1"/>
    </source>
</evidence>
<dbReference type="GO" id="GO:0030151">
    <property type="term" value="F:molybdenum ion binding"/>
    <property type="evidence" value="ECO:0007669"/>
    <property type="project" value="InterPro"/>
</dbReference>
<evidence type="ECO:0000256" key="7">
    <source>
        <dbReference type="ARBA" id="ARBA00023002"/>
    </source>
</evidence>
<dbReference type="GeneID" id="43684111"/>
<comment type="cofactor">
    <cofactor evidence="2">
        <name>[4Fe-4S] cluster</name>
        <dbReference type="ChEBI" id="CHEBI:49883"/>
    </cofactor>
</comment>
<dbReference type="PANTHER" id="PTHR43105">
    <property type="entry name" value="RESPIRATORY NITRATE REDUCTASE"/>
    <property type="match status" value="1"/>
</dbReference>
<organism evidence="11 12">
    <name type="scientific">Vibrio navarrensis</name>
    <dbReference type="NCBI Taxonomy" id="29495"/>
    <lineage>
        <taxon>Bacteria</taxon>
        <taxon>Pseudomonadati</taxon>
        <taxon>Pseudomonadota</taxon>
        <taxon>Gammaproteobacteria</taxon>
        <taxon>Vibrionales</taxon>
        <taxon>Vibrionaceae</taxon>
        <taxon>Vibrio</taxon>
    </lineage>
</organism>
<keyword evidence="12" id="KW-1185">Reference proteome</keyword>
<dbReference type="InterPro" id="IPR006656">
    <property type="entry name" value="Mopterin_OxRdtase"/>
</dbReference>
<name>A0A099LX14_9VIBR</name>
<dbReference type="GO" id="GO:0051539">
    <property type="term" value="F:4 iron, 4 sulfur cluster binding"/>
    <property type="evidence" value="ECO:0007669"/>
    <property type="project" value="UniProtKB-KW"/>
</dbReference>
<dbReference type="InterPro" id="IPR009010">
    <property type="entry name" value="Asp_de-COase-like_dom_sf"/>
</dbReference>
<dbReference type="Gene3D" id="3.40.50.740">
    <property type="match status" value="1"/>
</dbReference>